<accession>A0ABR1Z9Y1</accession>
<proteinExistence type="predicted"/>
<sequence>MFGHLMKEDARRQPPNGGNQARLLNLEGIAKEGGTKEPNHHHPCVHTPSTIPSPRNNHQLSSSLPNRHQAKGMHLFGHLFKPWKPFG</sequence>
<feature type="region of interest" description="Disordered" evidence="1">
    <location>
        <begin position="1"/>
        <end position="65"/>
    </location>
</feature>
<feature type="compositionally biased region" description="Polar residues" evidence="1">
    <location>
        <begin position="47"/>
        <end position="65"/>
    </location>
</feature>
<evidence type="ECO:0000313" key="2">
    <source>
        <dbReference type="EMBL" id="KAK8476834.1"/>
    </source>
</evidence>
<keyword evidence="3" id="KW-1185">Reference proteome</keyword>
<evidence type="ECO:0000256" key="1">
    <source>
        <dbReference type="SAM" id="MobiDB-lite"/>
    </source>
</evidence>
<dbReference type="EMBL" id="JBBPBN010002049">
    <property type="protein sequence ID" value="KAK8476834.1"/>
    <property type="molecule type" value="Genomic_DNA"/>
</dbReference>
<dbReference type="Proteomes" id="UP001396334">
    <property type="component" value="Unassembled WGS sequence"/>
</dbReference>
<organism evidence="2 3">
    <name type="scientific">Hibiscus sabdariffa</name>
    <name type="common">roselle</name>
    <dbReference type="NCBI Taxonomy" id="183260"/>
    <lineage>
        <taxon>Eukaryota</taxon>
        <taxon>Viridiplantae</taxon>
        <taxon>Streptophyta</taxon>
        <taxon>Embryophyta</taxon>
        <taxon>Tracheophyta</taxon>
        <taxon>Spermatophyta</taxon>
        <taxon>Magnoliopsida</taxon>
        <taxon>eudicotyledons</taxon>
        <taxon>Gunneridae</taxon>
        <taxon>Pentapetalae</taxon>
        <taxon>rosids</taxon>
        <taxon>malvids</taxon>
        <taxon>Malvales</taxon>
        <taxon>Malvaceae</taxon>
        <taxon>Malvoideae</taxon>
        <taxon>Hibiscus</taxon>
    </lineage>
</organism>
<reference evidence="2 3" key="1">
    <citation type="journal article" date="2024" name="G3 (Bethesda)">
        <title>Genome assembly of Hibiscus sabdariffa L. provides insights into metabolisms of medicinal natural products.</title>
        <authorList>
            <person name="Kim T."/>
        </authorList>
    </citation>
    <scope>NUCLEOTIDE SEQUENCE [LARGE SCALE GENOMIC DNA]</scope>
    <source>
        <strain evidence="2">TK-2024</strain>
        <tissue evidence="2">Old leaves</tissue>
    </source>
</reference>
<feature type="compositionally biased region" description="Basic and acidic residues" evidence="1">
    <location>
        <begin position="29"/>
        <end position="40"/>
    </location>
</feature>
<protein>
    <submittedName>
        <fullName evidence="2">Uncharacterized protein</fullName>
    </submittedName>
</protein>
<name>A0ABR1Z9Y1_9ROSI</name>
<comment type="caution">
    <text evidence="2">The sequence shown here is derived from an EMBL/GenBank/DDBJ whole genome shotgun (WGS) entry which is preliminary data.</text>
</comment>
<gene>
    <name evidence="2" type="ORF">V6N11_037107</name>
</gene>
<feature type="compositionally biased region" description="Basic and acidic residues" evidence="1">
    <location>
        <begin position="1"/>
        <end position="12"/>
    </location>
</feature>
<evidence type="ECO:0000313" key="3">
    <source>
        <dbReference type="Proteomes" id="UP001396334"/>
    </source>
</evidence>